<reference evidence="10" key="1">
    <citation type="journal article" date="2014" name="Genome Announc.">
        <title>Draft Genome Sequences of Three Alkaliphilic Bacillus Strains, Bacillus wakoensis JCM 9140T, Bacillus akibai JCM 9157T, and Bacillus hemicellulosilyticus JCM 9152T.</title>
        <authorList>
            <person name="Yuki M."/>
            <person name="Oshima K."/>
            <person name="Suda W."/>
            <person name="Oshida Y."/>
            <person name="Kitamura K."/>
            <person name="Iida T."/>
            <person name="Hattori M."/>
            <person name="Ohkuma M."/>
        </authorList>
    </citation>
    <scope>NUCLEOTIDE SEQUENCE [LARGE SCALE GENOMIC DNA]</scope>
    <source>
        <strain evidence="10">JCM 9140</strain>
    </source>
</reference>
<keyword evidence="11" id="KW-1185">Reference proteome</keyword>
<dbReference type="InterPro" id="IPR012218">
    <property type="entry name" value="Cyt_c_BACSU-c550-type"/>
</dbReference>
<dbReference type="PANTHER" id="PTHR37823">
    <property type="entry name" value="CYTOCHROME C-553-LIKE"/>
    <property type="match status" value="1"/>
</dbReference>
<dbReference type="AlphaFoldDB" id="W4Q5A2"/>
<dbReference type="SUPFAM" id="SSF46626">
    <property type="entry name" value="Cytochrome c"/>
    <property type="match status" value="1"/>
</dbReference>
<evidence type="ECO:0000256" key="1">
    <source>
        <dbReference type="ARBA" id="ARBA00022448"/>
    </source>
</evidence>
<protein>
    <submittedName>
        <fullName evidence="10">Cytochrome c551</fullName>
    </submittedName>
</protein>
<organism evidence="10 11">
    <name type="scientific">Halalkalibacter wakoensis JCM 9140</name>
    <dbReference type="NCBI Taxonomy" id="1236970"/>
    <lineage>
        <taxon>Bacteria</taxon>
        <taxon>Bacillati</taxon>
        <taxon>Bacillota</taxon>
        <taxon>Bacilli</taxon>
        <taxon>Bacillales</taxon>
        <taxon>Bacillaceae</taxon>
        <taxon>Halalkalibacter</taxon>
    </lineage>
</organism>
<dbReference type="STRING" id="1236970.JCM9140_3242"/>
<dbReference type="GO" id="GO:0009055">
    <property type="term" value="F:electron transfer activity"/>
    <property type="evidence" value="ECO:0007669"/>
    <property type="project" value="InterPro"/>
</dbReference>
<feature type="chain" id="PRO_5004846940" evidence="8">
    <location>
        <begin position="24"/>
        <end position="118"/>
    </location>
</feature>
<feature type="signal peptide" evidence="8">
    <location>
        <begin position="1"/>
        <end position="23"/>
    </location>
</feature>
<dbReference type="GO" id="GO:0020037">
    <property type="term" value="F:heme binding"/>
    <property type="evidence" value="ECO:0007669"/>
    <property type="project" value="InterPro"/>
</dbReference>
<dbReference type="InterPro" id="IPR051811">
    <property type="entry name" value="Cytochrome_c550/c551-like"/>
</dbReference>
<dbReference type="PROSITE" id="PS51007">
    <property type="entry name" value="CYTC"/>
    <property type="match status" value="1"/>
</dbReference>
<evidence type="ECO:0000256" key="5">
    <source>
        <dbReference type="ARBA" id="ARBA00023004"/>
    </source>
</evidence>
<dbReference type="RefSeq" id="WP_034747868.1">
    <property type="nucleotide sequence ID" value="NZ_BAUT01000040.1"/>
</dbReference>
<feature type="binding site" description="covalent" evidence="6">
    <location>
        <position position="61"/>
    </location>
    <ligand>
        <name>heme c</name>
        <dbReference type="ChEBI" id="CHEBI:61717"/>
    </ligand>
</feature>
<dbReference type="GO" id="GO:0005506">
    <property type="term" value="F:iron ion binding"/>
    <property type="evidence" value="ECO:0007669"/>
    <property type="project" value="InterPro"/>
</dbReference>
<evidence type="ECO:0000256" key="3">
    <source>
        <dbReference type="ARBA" id="ARBA00022723"/>
    </source>
</evidence>
<dbReference type="InterPro" id="IPR036909">
    <property type="entry name" value="Cyt_c-like_dom_sf"/>
</dbReference>
<keyword evidence="8" id="KW-0732">Signal</keyword>
<evidence type="ECO:0000256" key="6">
    <source>
        <dbReference type="PIRSR" id="PIRSR000025-1"/>
    </source>
</evidence>
<gene>
    <name evidence="10" type="ORF">JCM9140_3242</name>
</gene>
<feature type="binding site" description="covalent" evidence="6">
    <location>
        <position position="64"/>
    </location>
    <ligand>
        <name>heme c</name>
        <dbReference type="ChEBI" id="CHEBI:61717"/>
    </ligand>
</feature>
<dbReference type="PROSITE" id="PS51257">
    <property type="entry name" value="PROKAR_LIPOPROTEIN"/>
    <property type="match status" value="1"/>
</dbReference>
<dbReference type="PIRSF" id="PIRSF000025">
    <property type="entry name" value="Cytc_Bsub_c550"/>
    <property type="match status" value="1"/>
</dbReference>
<keyword evidence="5 7" id="KW-0408">Iron</keyword>
<feature type="binding site" description="axial binding residue" evidence="7">
    <location>
        <position position="65"/>
    </location>
    <ligand>
        <name>heme c</name>
        <dbReference type="ChEBI" id="CHEBI:61717"/>
    </ligand>
    <ligandPart>
        <name>Fe</name>
        <dbReference type="ChEBI" id="CHEBI:18248"/>
    </ligandPart>
</feature>
<comment type="caution">
    <text evidence="10">The sequence shown here is derived from an EMBL/GenBank/DDBJ whole genome shotgun (WGS) entry which is preliminary data.</text>
</comment>
<dbReference type="PANTHER" id="PTHR37823:SF4">
    <property type="entry name" value="MENAQUINOL-CYTOCHROME C REDUCTASE CYTOCHROME B_C SUBUNIT"/>
    <property type="match status" value="1"/>
</dbReference>
<evidence type="ECO:0000256" key="2">
    <source>
        <dbReference type="ARBA" id="ARBA00022617"/>
    </source>
</evidence>
<dbReference type="Gene3D" id="1.10.760.10">
    <property type="entry name" value="Cytochrome c-like domain"/>
    <property type="match status" value="1"/>
</dbReference>
<dbReference type="GO" id="GO:0016020">
    <property type="term" value="C:membrane"/>
    <property type="evidence" value="ECO:0007669"/>
    <property type="project" value="InterPro"/>
</dbReference>
<evidence type="ECO:0000256" key="4">
    <source>
        <dbReference type="ARBA" id="ARBA00022982"/>
    </source>
</evidence>
<feature type="binding site" description="axial binding residue" evidence="7">
    <location>
        <position position="98"/>
    </location>
    <ligand>
        <name>heme c</name>
        <dbReference type="ChEBI" id="CHEBI:61717"/>
    </ligand>
    <ligandPart>
        <name>Fe</name>
        <dbReference type="ChEBI" id="CHEBI:18248"/>
    </ligandPart>
</feature>
<keyword evidence="2 6" id="KW-0349">Heme</keyword>
<name>W4Q5A2_9BACI</name>
<keyword evidence="1" id="KW-0813">Transport</keyword>
<evidence type="ECO:0000256" key="8">
    <source>
        <dbReference type="SAM" id="SignalP"/>
    </source>
</evidence>
<evidence type="ECO:0000256" key="7">
    <source>
        <dbReference type="PIRSR" id="PIRSR000025-2"/>
    </source>
</evidence>
<proteinExistence type="predicted"/>
<feature type="domain" description="Cytochrome c" evidence="9">
    <location>
        <begin position="48"/>
        <end position="118"/>
    </location>
</feature>
<evidence type="ECO:0000259" key="9">
    <source>
        <dbReference type="PROSITE" id="PS51007"/>
    </source>
</evidence>
<keyword evidence="3 7" id="KW-0479">Metal-binding</keyword>
<comment type="PTM">
    <text evidence="6">Binds 1 heme c group covalently per subunit.</text>
</comment>
<dbReference type="Pfam" id="PF13442">
    <property type="entry name" value="Cytochrome_CBB3"/>
    <property type="match status" value="1"/>
</dbReference>
<evidence type="ECO:0000313" key="10">
    <source>
        <dbReference type="EMBL" id="GAE27125.1"/>
    </source>
</evidence>
<accession>W4Q5A2</accession>
<dbReference type="EMBL" id="BAUT01000040">
    <property type="protein sequence ID" value="GAE27125.1"/>
    <property type="molecule type" value="Genomic_DNA"/>
</dbReference>
<dbReference type="Proteomes" id="UP000018890">
    <property type="component" value="Unassembled WGS sequence"/>
</dbReference>
<evidence type="ECO:0000313" key="11">
    <source>
        <dbReference type="Proteomes" id="UP000018890"/>
    </source>
</evidence>
<dbReference type="OrthoDB" id="7933886at2"/>
<dbReference type="InterPro" id="IPR009056">
    <property type="entry name" value="Cyt_c-like_dom"/>
</dbReference>
<keyword evidence="4" id="KW-0249">Electron transport</keyword>
<sequence>MKKMLLALGVVVALSACGGGEEAAPAEETPETDEVADDAVEEEVAGDFDATAARTTYEANCLACHGGNLEGGGGPRLAGEGHTPEQIYNVIVNGQGTMPAINIPEEDAENLSAWIAAQ</sequence>